<evidence type="ECO:0000256" key="1">
    <source>
        <dbReference type="SAM" id="MobiDB-lite"/>
    </source>
</evidence>
<feature type="region of interest" description="Disordered" evidence="1">
    <location>
        <begin position="74"/>
        <end position="116"/>
    </location>
</feature>
<feature type="compositionally biased region" description="Basic residues" evidence="1">
    <location>
        <begin position="103"/>
        <end position="116"/>
    </location>
</feature>
<name>T1C725_9ZZZZ</name>
<gene>
    <name evidence="2" type="ORF">B1B_07747</name>
</gene>
<protein>
    <submittedName>
        <fullName evidence="2">Transposase, IS605 OrfB family</fullName>
    </submittedName>
</protein>
<accession>T1C725</accession>
<proteinExistence type="predicted"/>
<reference evidence="2" key="2">
    <citation type="journal article" date="2014" name="ISME J.">
        <title>Microbial stratification in low pH oxic and suboxic macroscopic growths along an acid mine drainage.</title>
        <authorList>
            <person name="Mendez-Garcia C."/>
            <person name="Mesa V."/>
            <person name="Sprenger R.R."/>
            <person name="Richter M."/>
            <person name="Diez M.S."/>
            <person name="Solano J."/>
            <person name="Bargiela R."/>
            <person name="Golyshina O.V."/>
            <person name="Manteca A."/>
            <person name="Ramos J.L."/>
            <person name="Gallego J.R."/>
            <person name="Llorente I."/>
            <person name="Martins Dos Santos V.A."/>
            <person name="Jensen O.N."/>
            <person name="Pelaez A.I."/>
            <person name="Sanchez J."/>
            <person name="Ferrer M."/>
        </authorList>
    </citation>
    <scope>NUCLEOTIDE SEQUENCE</scope>
</reference>
<evidence type="ECO:0000313" key="2">
    <source>
        <dbReference type="EMBL" id="EQD61079.1"/>
    </source>
</evidence>
<organism evidence="2">
    <name type="scientific">mine drainage metagenome</name>
    <dbReference type="NCBI Taxonomy" id="410659"/>
    <lineage>
        <taxon>unclassified sequences</taxon>
        <taxon>metagenomes</taxon>
        <taxon>ecological metagenomes</taxon>
    </lineage>
</organism>
<reference evidence="2" key="1">
    <citation type="submission" date="2013-08" db="EMBL/GenBank/DDBJ databases">
        <authorList>
            <person name="Mendez C."/>
            <person name="Richter M."/>
            <person name="Ferrer M."/>
            <person name="Sanchez J."/>
        </authorList>
    </citation>
    <scope>NUCLEOTIDE SEQUENCE</scope>
</reference>
<feature type="non-terminal residue" evidence="2">
    <location>
        <position position="116"/>
    </location>
</feature>
<dbReference type="EMBL" id="AUZY01004955">
    <property type="protein sequence ID" value="EQD61079.1"/>
    <property type="molecule type" value="Genomic_DNA"/>
</dbReference>
<sequence>MTLSGRIRVPVIWGEYQKRVLEDRPVRGQADLIWRDGKFYLAVIVGVPDGSPYEPQGALGVDLGVVNIATDSDGTTYSSEPVDKVRGKADRLKGRLQRAGTRSARRHLQRAARREA</sequence>
<feature type="compositionally biased region" description="Basic and acidic residues" evidence="1">
    <location>
        <begin position="81"/>
        <end position="93"/>
    </location>
</feature>
<dbReference type="AlphaFoldDB" id="T1C725"/>
<comment type="caution">
    <text evidence="2">The sequence shown here is derived from an EMBL/GenBank/DDBJ whole genome shotgun (WGS) entry which is preliminary data.</text>
</comment>